<accession>W9RX31</accession>
<protein>
    <submittedName>
        <fullName evidence="2">UDP-glycosyltransferase 86A1</fullName>
    </submittedName>
</protein>
<sequence length="171" mass="19515">MGLLLSEVNFIWVVRPNIASYDQDYDLPIGFLDEVKGRGLIVTWTGQIEVISHPSIGGFLTHWGWNSILESIWCGVPLLCFPLFTDQPTNRKLVVDDWRIRLNLCDRKPLTRVEVAEKIGRLMSGKSAEELRKEMIKVREILENALAMNGSSEKNLCQFITDVKAKISERI</sequence>
<dbReference type="PANTHER" id="PTHR48045:SF39">
    <property type="entry name" value="UDP-GLYCOSYLTRANSFERASE 86A1-LIKE"/>
    <property type="match status" value="1"/>
</dbReference>
<name>W9RX31_9ROSA</name>
<dbReference type="EMBL" id="KE345789">
    <property type="protein sequence ID" value="EXC16171.1"/>
    <property type="molecule type" value="Genomic_DNA"/>
</dbReference>
<dbReference type="AlphaFoldDB" id="W9RX31"/>
<proteinExistence type="predicted"/>
<keyword evidence="3" id="KW-1185">Reference proteome</keyword>
<dbReference type="Pfam" id="PF00201">
    <property type="entry name" value="UDPGT"/>
    <property type="match status" value="1"/>
</dbReference>
<gene>
    <name evidence="2" type="ORF">L484_024339</name>
</gene>
<dbReference type="Proteomes" id="UP000030645">
    <property type="component" value="Unassembled WGS sequence"/>
</dbReference>
<reference evidence="3" key="1">
    <citation type="submission" date="2013-01" db="EMBL/GenBank/DDBJ databases">
        <title>Draft Genome Sequence of a Mulberry Tree, Morus notabilis C.K. Schneid.</title>
        <authorList>
            <person name="He N."/>
            <person name="Zhao S."/>
        </authorList>
    </citation>
    <scope>NUCLEOTIDE SEQUENCE</scope>
</reference>
<keyword evidence="1 2" id="KW-0808">Transferase</keyword>
<dbReference type="InterPro" id="IPR002213">
    <property type="entry name" value="UDP_glucos_trans"/>
</dbReference>
<organism evidence="2 3">
    <name type="scientific">Morus notabilis</name>
    <dbReference type="NCBI Taxonomy" id="981085"/>
    <lineage>
        <taxon>Eukaryota</taxon>
        <taxon>Viridiplantae</taxon>
        <taxon>Streptophyta</taxon>
        <taxon>Embryophyta</taxon>
        <taxon>Tracheophyta</taxon>
        <taxon>Spermatophyta</taxon>
        <taxon>Magnoliopsida</taxon>
        <taxon>eudicotyledons</taxon>
        <taxon>Gunneridae</taxon>
        <taxon>Pentapetalae</taxon>
        <taxon>rosids</taxon>
        <taxon>fabids</taxon>
        <taxon>Rosales</taxon>
        <taxon>Moraceae</taxon>
        <taxon>Moreae</taxon>
        <taxon>Morus</taxon>
    </lineage>
</organism>
<dbReference type="Gene3D" id="3.40.50.2000">
    <property type="entry name" value="Glycogen Phosphorylase B"/>
    <property type="match status" value="1"/>
</dbReference>
<dbReference type="GO" id="GO:0008194">
    <property type="term" value="F:UDP-glycosyltransferase activity"/>
    <property type="evidence" value="ECO:0007669"/>
    <property type="project" value="InterPro"/>
</dbReference>
<dbReference type="eggNOG" id="KOG1192">
    <property type="taxonomic scope" value="Eukaryota"/>
</dbReference>
<evidence type="ECO:0000256" key="1">
    <source>
        <dbReference type="ARBA" id="ARBA00022679"/>
    </source>
</evidence>
<dbReference type="PANTHER" id="PTHR48045">
    <property type="entry name" value="UDP-GLYCOSYLTRANSFERASE 72B1"/>
    <property type="match status" value="1"/>
</dbReference>
<evidence type="ECO:0000313" key="2">
    <source>
        <dbReference type="EMBL" id="EXC16171.1"/>
    </source>
</evidence>
<evidence type="ECO:0000313" key="3">
    <source>
        <dbReference type="Proteomes" id="UP000030645"/>
    </source>
</evidence>
<dbReference type="CDD" id="cd03784">
    <property type="entry name" value="GT1_Gtf-like"/>
    <property type="match status" value="1"/>
</dbReference>
<dbReference type="SUPFAM" id="SSF53756">
    <property type="entry name" value="UDP-Glycosyltransferase/glycogen phosphorylase"/>
    <property type="match status" value="1"/>
</dbReference>